<protein>
    <recommendedName>
        <fullName evidence="1">HTH merR-type domain-containing protein</fullName>
    </recommendedName>
</protein>
<gene>
    <name evidence="2" type="ORF">BED47_04410</name>
</gene>
<feature type="domain" description="HTH merR-type" evidence="1">
    <location>
        <begin position="9"/>
        <end position="79"/>
    </location>
</feature>
<dbReference type="Gene3D" id="1.10.1660.10">
    <property type="match status" value="1"/>
</dbReference>
<sequence length="193" mass="23181">MIDGDVILTSTQIREQLELKPSTFRKYQDILENVGYTIKKNSRGHRQYSNYDVLIFEKLIELSKHDGMTLEKSARLIKEQTNRLIPHTDMIVEEKSLNLTEHLIQINNEHQLHTIEKLMNEMEERLSKKMDLQHKEVLKQREKQTSLLMQEWREQRKQDQQLLLETAATQEKNSLLKKVSEKMEELKKWYFET</sequence>
<evidence type="ECO:0000313" key="3">
    <source>
        <dbReference type="Proteomes" id="UP000094580"/>
    </source>
</evidence>
<organism evidence="2 3">
    <name type="scientific">Gottfriedia luciferensis</name>
    <dbReference type="NCBI Taxonomy" id="178774"/>
    <lineage>
        <taxon>Bacteria</taxon>
        <taxon>Bacillati</taxon>
        <taxon>Bacillota</taxon>
        <taxon>Bacilli</taxon>
        <taxon>Bacillales</taxon>
        <taxon>Bacillaceae</taxon>
        <taxon>Gottfriedia</taxon>
    </lineage>
</organism>
<comment type="caution">
    <text evidence="2">The sequence shown here is derived from an EMBL/GenBank/DDBJ whole genome shotgun (WGS) entry which is preliminary data.</text>
</comment>
<keyword evidence="3" id="KW-1185">Reference proteome</keyword>
<dbReference type="Pfam" id="PF13411">
    <property type="entry name" value="MerR_1"/>
    <property type="match status" value="1"/>
</dbReference>
<proteinExistence type="predicted"/>
<dbReference type="InterPro" id="IPR000551">
    <property type="entry name" value="MerR-type_HTH_dom"/>
</dbReference>
<reference evidence="2 3" key="1">
    <citation type="submission" date="2016-07" db="EMBL/GenBank/DDBJ databases">
        <authorList>
            <person name="Townsley L."/>
            <person name="Shank E.A."/>
        </authorList>
    </citation>
    <scope>NUCLEOTIDE SEQUENCE [LARGE SCALE GENOMIC DNA]</scope>
    <source>
        <strain evidence="2 3">CH01</strain>
    </source>
</reference>
<evidence type="ECO:0000313" key="2">
    <source>
        <dbReference type="EMBL" id="ODG93530.1"/>
    </source>
</evidence>
<dbReference type="RefSeq" id="WP_069032583.1">
    <property type="nucleotide sequence ID" value="NZ_MDKC01000002.1"/>
</dbReference>
<dbReference type="Proteomes" id="UP000094580">
    <property type="component" value="Unassembled WGS sequence"/>
</dbReference>
<accession>A0ABX2ZUP2</accession>
<evidence type="ECO:0000259" key="1">
    <source>
        <dbReference type="Pfam" id="PF13411"/>
    </source>
</evidence>
<name>A0ABX2ZUP2_9BACI</name>
<dbReference type="EMBL" id="MDKC01000002">
    <property type="protein sequence ID" value="ODG93530.1"/>
    <property type="molecule type" value="Genomic_DNA"/>
</dbReference>